<organism evidence="4 5">
    <name type="scientific">Colletotrichum godetiae</name>
    <dbReference type="NCBI Taxonomy" id="1209918"/>
    <lineage>
        <taxon>Eukaryota</taxon>
        <taxon>Fungi</taxon>
        <taxon>Dikarya</taxon>
        <taxon>Ascomycota</taxon>
        <taxon>Pezizomycotina</taxon>
        <taxon>Sordariomycetes</taxon>
        <taxon>Hypocreomycetidae</taxon>
        <taxon>Glomerellales</taxon>
        <taxon>Glomerellaceae</taxon>
        <taxon>Colletotrichum</taxon>
        <taxon>Colletotrichum acutatum species complex</taxon>
    </lineage>
</organism>
<keyword evidence="5" id="KW-1185">Reference proteome</keyword>
<name>A0AAJ0AXI0_9PEZI</name>
<keyword evidence="2" id="KW-0472">Membrane</keyword>
<dbReference type="AlphaFoldDB" id="A0AAJ0AXI0"/>
<evidence type="ECO:0000313" key="5">
    <source>
        <dbReference type="Proteomes" id="UP001224890"/>
    </source>
</evidence>
<reference evidence="4" key="1">
    <citation type="submission" date="2021-06" db="EMBL/GenBank/DDBJ databases">
        <title>Comparative genomics, transcriptomics and evolutionary studies reveal genomic signatures of adaptation to plant cell wall in hemibiotrophic fungi.</title>
        <authorList>
            <consortium name="DOE Joint Genome Institute"/>
            <person name="Baroncelli R."/>
            <person name="Diaz J.F."/>
            <person name="Benocci T."/>
            <person name="Peng M."/>
            <person name="Battaglia E."/>
            <person name="Haridas S."/>
            <person name="Andreopoulos W."/>
            <person name="Labutti K."/>
            <person name="Pangilinan J."/>
            <person name="Floch G.L."/>
            <person name="Makela M.R."/>
            <person name="Henrissat B."/>
            <person name="Grigoriev I.V."/>
            <person name="Crouch J.A."/>
            <person name="De Vries R.P."/>
            <person name="Sukno S.A."/>
            <person name="Thon M.R."/>
        </authorList>
    </citation>
    <scope>NUCLEOTIDE SEQUENCE</scope>
    <source>
        <strain evidence="4">CBS 193.32</strain>
    </source>
</reference>
<keyword evidence="3" id="KW-0732">Signal</keyword>
<feature type="transmembrane region" description="Helical" evidence="2">
    <location>
        <begin position="197"/>
        <end position="215"/>
    </location>
</feature>
<feature type="transmembrane region" description="Helical" evidence="2">
    <location>
        <begin position="133"/>
        <end position="153"/>
    </location>
</feature>
<feature type="region of interest" description="Disordered" evidence="1">
    <location>
        <begin position="266"/>
        <end position="301"/>
    </location>
</feature>
<feature type="signal peptide" evidence="3">
    <location>
        <begin position="1"/>
        <end position="24"/>
    </location>
</feature>
<accession>A0AAJ0AXI0</accession>
<dbReference type="EMBL" id="JAHMHR010000004">
    <property type="protein sequence ID" value="KAK1691628.1"/>
    <property type="molecule type" value="Genomic_DNA"/>
</dbReference>
<keyword evidence="2" id="KW-0812">Transmembrane</keyword>
<dbReference type="RefSeq" id="XP_060435323.1">
    <property type="nucleotide sequence ID" value="XM_060573793.1"/>
</dbReference>
<feature type="chain" id="PRO_5042495230" evidence="3">
    <location>
        <begin position="25"/>
        <end position="301"/>
    </location>
</feature>
<evidence type="ECO:0000256" key="3">
    <source>
        <dbReference type="SAM" id="SignalP"/>
    </source>
</evidence>
<feature type="transmembrane region" description="Helical" evidence="2">
    <location>
        <begin position="221"/>
        <end position="242"/>
    </location>
</feature>
<evidence type="ECO:0000313" key="4">
    <source>
        <dbReference type="EMBL" id="KAK1691628.1"/>
    </source>
</evidence>
<dbReference type="GeneID" id="85458319"/>
<sequence length="301" mass="32808">MPAALFICRSICILLGCLVASSLSQSPMESQSRFGAFLAVLNVTWALALMHLAVQYCRKSSFPQVSGVYLALDLLQQALGVSLCSFFFMRGVFTQGLSTTIFLALAVWLNTARPLIMPFSRLETSQGTLMPPAILVEAGLSIVNLLALVGGAALVNQRLVQRVALAAISLQGLWHAWAFKGCLKDLLEDYKPRKMNYVLVLCLACYILTPLVAFVSDIQLLYLAAFFMSAPMKGFIIVFRLVHCGSQRSQIFNDINQYVTVPEQNNTSMPDGVEGSRGDKTPHTLSGEPDVGTNEVQSSST</sequence>
<feature type="transmembrane region" description="Helical" evidence="2">
    <location>
        <begin position="34"/>
        <end position="54"/>
    </location>
</feature>
<evidence type="ECO:0000256" key="1">
    <source>
        <dbReference type="SAM" id="MobiDB-lite"/>
    </source>
</evidence>
<comment type="caution">
    <text evidence="4">The sequence shown here is derived from an EMBL/GenBank/DDBJ whole genome shotgun (WGS) entry which is preliminary data.</text>
</comment>
<evidence type="ECO:0000256" key="2">
    <source>
        <dbReference type="SAM" id="Phobius"/>
    </source>
</evidence>
<protein>
    <submittedName>
        <fullName evidence="4">Uncharacterized protein</fullName>
    </submittedName>
</protein>
<gene>
    <name evidence="4" type="ORF">BDP55DRAFT_647570</name>
</gene>
<keyword evidence="2" id="KW-1133">Transmembrane helix</keyword>
<proteinExistence type="predicted"/>
<feature type="transmembrane region" description="Helical" evidence="2">
    <location>
        <begin position="95"/>
        <end position="112"/>
    </location>
</feature>
<dbReference type="Proteomes" id="UP001224890">
    <property type="component" value="Unassembled WGS sequence"/>
</dbReference>